<keyword evidence="4" id="KW-1185">Reference proteome</keyword>
<accession>A0A9X2JI71</accession>
<evidence type="ECO:0000313" key="3">
    <source>
        <dbReference type="EMBL" id="MCO6046227.1"/>
    </source>
</evidence>
<feature type="region of interest" description="Disordered" evidence="1">
    <location>
        <begin position="198"/>
        <end position="218"/>
    </location>
</feature>
<reference evidence="3" key="1">
    <citation type="submission" date="2022-06" db="EMBL/GenBank/DDBJ databases">
        <title>Aeoliella straminimaris, a novel planctomycete from sediments.</title>
        <authorList>
            <person name="Vitorino I.R."/>
            <person name="Lage O.M."/>
        </authorList>
    </citation>
    <scope>NUCLEOTIDE SEQUENCE</scope>
    <source>
        <strain evidence="3">ICT_H6.2</strain>
    </source>
</reference>
<organism evidence="3 4">
    <name type="scientific">Aeoliella straminimaris</name>
    <dbReference type="NCBI Taxonomy" id="2954799"/>
    <lineage>
        <taxon>Bacteria</taxon>
        <taxon>Pseudomonadati</taxon>
        <taxon>Planctomycetota</taxon>
        <taxon>Planctomycetia</taxon>
        <taxon>Pirellulales</taxon>
        <taxon>Lacipirellulaceae</taxon>
        <taxon>Aeoliella</taxon>
    </lineage>
</organism>
<dbReference type="Pfam" id="PF14100">
    <property type="entry name" value="DUF6807"/>
    <property type="match status" value="1"/>
</dbReference>
<proteinExistence type="predicted"/>
<dbReference type="EMBL" id="JAMXLR010000072">
    <property type="protein sequence ID" value="MCO6046227.1"/>
    <property type="molecule type" value="Genomic_DNA"/>
</dbReference>
<feature type="chain" id="PRO_5040976547" evidence="2">
    <location>
        <begin position="26"/>
        <end position="324"/>
    </location>
</feature>
<comment type="caution">
    <text evidence="3">The sequence shown here is derived from an EMBL/GenBank/DDBJ whole genome shotgun (WGS) entry which is preliminary data.</text>
</comment>
<evidence type="ECO:0000313" key="4">
    <source>
        <dbReference type="Proteomes" id="UP001155241"/>
    </source>
</evidence>
<protein>
    <submittedName>
        <fullName evidence="3">PmoA family protein</fullName>
    </submittedName>
</protein>
<dbReference type="InterPro" id="IPR029475">
    <property type="entry name" value="DUF6807"/>
</dbReference>
<evidence type="ECO:0000256" key="2">
    <source>
        <dbReference type="SAM" id="SignalP"/>
    </source>
</evidence>
<sequence length="324" mass="36165">MFSRTLTIVLAVWALLGGAAPQSGAKRFAVEQRPGAVLILLGDKPIAKYVYQDPEISRPHFANLCSTNGKRLTRNHPPIEGRDRMDHPEYHPGLWLAFGDLSGTDNWRLKAPVLHERFVQNPQIEDGKVTFEVENLYVSDEGESTICREQARYTLRHTNAGILLTWDSTFTSDEAFWFGDQEEMGLGLRMATPLRVEQGGPDPAPKGSGEIVDNQGRKNAQQIWGKTARWIDYRGQLDGEPAGVALFCHPKNFRATRMHARDYGYVAANPFALAAFDAGEASRVTVSPGESLRLRYGVLLHSGATLSQEQLEHVYREYCQVAEP</sequence>
<evidence type="ECO:0000256" key="1">
    <source>
        <dbReference type="SAM" id="MobiDB-lite"/>
    </source>
</evidence>
<dbReference type="AlphaFoldDB" id="A0A9X2JI71"/>
<feature type="signal peptide" evidence="2">
    <location>
        <begin position="1"/>
        <end position="25"/>
    </location>
</feature>
<name>A0A9X2JI71_9BACT</name>
<dbReference type="Proteomes" id="UP001155241">
    <property type="component" value="Unassembled WGS sequence"/>
</dbReference>
<keyword evidence="2" id="KW-0732">Signal</keyword>
<gene>
    <name evidence="3" type="ORF">NG895_20205</name>
</gene>
<dbReference type="RefSeq" id="WP_252854341.1">
    <property type="nucleotide sequence ID" value="NZ_JAMXLR010000072.1"/>
</dbReference>